<dbReference type="Pfam" id="PF00873">
    <property type="entry name" value="ACR_tran"/>
    <property type="match status" value="1"/>
</dbReference>
<dbReference type="Gene3D" id="1.20.1640.10">
    <property type="entry name" value="Multidrug efflux transporter AcrB transmembrane domain"/>
    <property type="match status" value="2"/>
</dbReference>
<sequence>MIRFSIRRPVAVGMLYCALALLGVASWFRVPLELLPDTELPRLRITATWRGASPEVTEAFLTSPIEAAVQQVRGVEKVTSTSEEGRGRVDVEFARSADMNFARMDLSERLAAMDASLPEGAGRPLVEPYVPEEFAEQNRPFLRYTLTGPMTAEALRTVLDEQVAPELRQVDGVAAVQGFGGRARMLEIALDEPRILALGLSPETVRQRVRDLEDVREAGSVERGGMRYTVAIREHAGSAERLRSLPLATDKGRMVRLSDVATVRDTYEDPTTLYRINGHPAVSFQVVKEIGTNVVHVADAAKARAATLDAALPGGARLLLDTDESEAVRTQLTDLRGRALSSALIVFVVLFLFLRSVRSAAIVFSSIAFSALITLNLIYFGGLTLNVLTLMGLAMGFGLIIDNAVVVLENVYTHARTAPDAPTAAERGAREMVLPVLAATLTTIIVFIPFVYLQGEVRLFYVPLAIVVGFTNIASLFVTFSFTPALAGRLLAGRVRSIRERPAPARPPLYLRLYAAMLGGTLRWPWAAVLASALMLGGSWLLFDKYVTRGTVWRAWGSQQSYISINFDMPRGEELDRTDELVRSFEARLAAMPEVARFTTHVYPQAAQVRVDFPDSLQETSVPISIKEQMEAYSHLYGGTEVQVHGYGPSFYGGGGSPPNYSIKVLGYNYERVREIAEDVGRRLQRFSRIQDVDTNSSGSWFTRDRATEVVLRVDRERMAAHGITAAELVRRVNAAIGRNGQRGFLRLGDEELTFSVALQGHQAMDVGQMQNLLIPAPGGGAVRVGDVARLDEREVLNSIVREDQQYQRTVSYEFRGPNKLGDKVHAAVIRATRLPAGYTLVGKEEWKWSDDERTQIYGVLGISLLLVFMVTAALFESLRQPLCVLLTVPMALIGVFLVFFFTNASFSREAFIGVIMMGGVVTNNATLLVDHVNQLRRGGGLPLREAVLRGTLERVRPILMTSAVTILGLLPLVLFSEAADANIWNALGYSLLGGLASSTVLVLTVLPALYLLFERGPERRRLRASLIEIAGVAAPARAETANV</sequence>
<dbReference type="GO" id="GO:0042910">
    <property type="term" value="F:xenobiotic transmembrane transporter activity"/>
    <property type="evidence" value="ECO:0007669"/>
    <property type="project" value="TreeGrafter"/>
</dbReference>
<dbReference type="AlphaFoldDB" id="A0A841H6E2"/>
<protein>
    <submittedName>
        <fullName evidence="2">HAE1 family hydrophobic/amphiphilic exporter-1</fullName>
    </submittedName>
</protein>
<feature type="transmembrane region" description="Helical" evidence="1">
    <location>
        <begin position="883"/>
        <end position="905"/>
    </location>
</feature>
<keyword evidence="1" id="KW-0472">Membrane</keyword>
<dbReference type="PANTHER" id="PTHR32063">
    <property type="match status" value="1"/>
</dbReference>
<dbReference type="PRINTS" id="PR00702">
    <property type="entry name" value="ACRIFLAVINRP"/>
</dbReference>
<accession>A0A841H6E2</accession>
<dbReference type="Gene3D" id="3.30.70.1440">
    <property type="entry name" value="Multidrug efflux transporter AcrB pore domain"/>
    <property type="match status" value="1"/>
</dbReference>
<name>A0A841H6E2_9BACT</name>
<dbReference type="InterPro" id="IPR001036">
    <property type="entry name" value="Acrflvin-R"/>
</dbReference>
<evidence type="ECO:0000313" key="3">
    <source>
        <dbReference type="Proteomes" id="UP000582837"/>
    </source>
</evidence>
<dbReference type="Gene3D" id="3.30.2090.10">
    <property type="entry name" value="Multidrug efflux transporter AcrB TolC docking domain, DN and DC subdomains"/>
    <property type="match status" value="2"/>
</dbReference>
<evidence type="ECO:0000313" key="2">
    <source>
        <dbReference type="EMBL" id="MBB6073670.1"/>
    </source>
</evidence>
<dbReference type="SUPFAM" id="SSF82866">
    <property type="entry name" value="Multidrug efflux transporter AcrB transmembrane domain"/>
    <property type="match status" value="2"/>
</dbReference>
<feature type="transmembrane region" description="Helical" evidence="1">
    <location>
        <begin position="459"/>
        <end position="492"/>
    </location>
</feature>
<gene>
    <name evidence="2" type="ORF">HNQ61_005341</name>
</gene>
<evidence type="ECO:0000256" key="1">
    <source>
        <dbReference type="SAM" id="Phobius"/>
    </source>
</evidence>
<proteinExistence type="predicted"/>
<dbReference type="SUPFAM" id="SSF82693">
    <property type="entry name" value="Multidrug efflux transporter AcrB pore domain, PN1, PN2, PC1 and PC2 subdomains"/>
    <property type="match status" value="2"/>
</dbReference>
<dbReference type="Gene3D" id="3.30.70.1430">
    <property type="entry name" value="Multidrug efflux transporter AcrB pore domain"/>
    <property type="match status" value="2"/>
</dbReference>
<feature type="transmembrane region" description="Helical" evidence="1">
    <location>
        <begin position="857"/>
        <end position="876"/>
    </location>
</feature>
<dbReference type="Gene3D" id="3.30.70.1320">
    <property type="entry name" value="Multidrug efflux transporter AcrB pore domain like"/>
    <property type="match status" value="1"/>
</dbReference>
<comment type="caution">
    <text evidence="2">The sequence shown here is derived from an EMBL/GenBank/DDBJ whole genome shotgun (WGS) entry which is preliminary data.</text>
</comment>
<keyword evidence="1" id="KW-1133">Transmembrane helix</keyword>
<organism evidence="2 3">
    <name type="scientific">Longimicrobium terrae</name>
    <dbReference type="NCBI Taxonomy" id="1639882"/>
    <lineage>
        <taxon>Bacteria</taxon>
        <taxon>Pseudomonadati</taxon>
        <taxon>Gemmatimonadota</taxon>
        <taxon>Longimicrobiia</taxon>
        <taxon>Longimicrobiales</taxon>
        <taxon>Longimicrobiaceae</taxon>
        <taxon>Longimicrobium</taxon>
    </lineage>
</organism>
<feature type="transmembrane region" description="Helical" evidence="1">
    <location>
        <begin position="335"/>
        <end position="354"/>
    </location>
</feature>
<keyword evidence="1" id="KW-0812">Transmembrane</keyword>
<feature type="transmembrane region" description="Helical" evidence="1">
    <location>
        <begin position="361"/>
        <end position="381"/>
    </location>
</feature>
<keyword evidence="3" id="KW-1185">Reference proteome</keyword>
<dbReference type="EMBL" id="JACHIA010000027">
    <property type="protein sequence ID" value="MBB6073670.1"/>
    <property type="molecule type" value="Genomic_DNA"/>
</dbReference>
<dbReference type="SUPFAM" id="SSF82714">
    <property type="entry name" value="Multidrug efflux transporter AcrB TolC docking domain, DN and DC subdomains"/>
    <property type="match status" value="2"/>
</dbReference>
<dbReference type="PANTHER" id="PTHR32063:SF0">
    <property type="entry name" value="SWARMING MOTILITY PROTEIN SWRC"/>
    <property type="match status" value="1"/>
</dbReference>
<feature type="transmembrane region" description="Helical" evidence="1">
    <location>
        <begin position="513"/>
        <end position="543"/>
    </location>
</feature>
<dbReference type="RefSeq" id="WP_170035257.1">
    <property type="nucleotide sequence ID" value="NZ_JABDTL010000001.1"/>
</dbReference>
<dbReference type="Proteomes" id="UP000582837">
    <property type="component" value="Unassembled WGS sequence"/>
</dbReference>
<dbReference type="GO" id="GO:0005886">
    <property type="term" value="C:plasma membrane"/>
    <property type="evidence" value="ECO:0007669"/>
    <property type="project" value="TreeGrafter"/>
</dbReference>
<reference evidence="2 3" key="1">
    <citation type="submission" date="2020-08" db="EMBL/GenBank/DDBJ databases">
        <title>Genomic Encyclopedia of Type Strains, Phase IV (KMG-IV): sequencing the most valuable type-strain genomes for metagenomic binning, comparative biology and taxonomic classification.</title>
        <authorList>
            <person name="Goeker M."/>
        </authorList>
    </citation>
    <scope>NUCLEOTIDE SEQUENCE [LARGE SCALE GENOMIC DNA]</scope>
    <source>
        <strain evidence="2 3">DSM 29007</strain>
    </source>
</reference>
<dbReference type="InterPro" id="IPR027463">
    <property type="entry name" value="AcrB_DN_DC_subdom"/>
</dbReference>
<feature type="transmembrane region" description="Helical" evidence="1">
    <location>
        <begin position="988"/>
        <end position="1014"/>
    </location>
</feature>
<feature type="transmembrane region" description="Helical" evidence="1">
    <location>
        <begin position="433"/>
        <end position="453"/>
    </location>
</feature>
<feature type="transmembrane region" description="Helical" evidence="1">
    <location>
        <begin position="959"/>
        <end position="976"/>
    </location>
</feature>